<dbReference type="PANTHER" id="PTHR47589:SF4">
    <property type="entry name" value="FATTY-ACID-BINDING PROTEIN 1-LIKE"/>
    <property type="match status" value="1"/>
</dbReference>
<dbReference type="AlphaFoldDB" id="A0A843VE27"/>
<organism evidence="2 3">
    <name type="scientific">Colocasia esculenta</name>
    <name type="common">Wild taro</name>
    <name type="synonym">Arum esculentum</name>
    <dbReference type="NCBI Taxonomy" id="4460"/>
    <lineage>
        <taxon>Eukaryota</taxon>
        <taxon>Viridiplantae</taxon>
        <taxon>Streptophyta</taxon>
        <taxon>Embryophyta</taxon>
        <taxon>Tracheophyta</taxon>
        <taxon>Spermatophyta</taxon>
        <taxon>Magnoliopsida</taxon>
        <taxon>Liliopsida</taxon>
        <taxon>Araceae</taxon>
        <taxon>Aroideae</taxon>
        <taxon>Colocasieae</taxon>
        <taxon>Colocasia</taxon>
    </lineage>
</organism>
<dbReference type="OrthoDB" id="18193at2759"/>
<name>A0A843VE27_COLES</name>
<gene>
    <name evidence="2" type="ORF">Taro_029542</name>
</gene>
<accession>A0A843VE27</accession>
<dbReference type="GO" id="GO:0009570">
    <property type="term" value="C:chloroplast stroma"/>
    <property type="evidence" value="ECO:0007669"/>
    <property type="project" value="TreeGrafter"/>
</dbReference>
<keyword evidence="3" id="KW-1185">Reference proteome</keyword>
<comment type="caution">
    <text evidence="2">The sequence shown here is derived from an EMBL/GenBank/DDBJ whole genome shotgun (WGS) entry which is preliminary data.</text>
</comment>
<feature type="compositionally biased region" description="Polar residues" evidence="1">
    <location>
        <begin position="34"/>
        <end position="43"/>
    </location>
</feature>
<evidence type="ECO:0000313" key="3">
    <source>
        <dbReference type="Proteomes" id="UP000652761"/>
    </source>
</evidence>
<evidence type="ECO:0000256" key="1">
    <source>
        <dbReference type="SAM" id="MobiDB-lite"/>
    </source>
</evidence>
<feature type="region of interest" description="Disordered" evidence="1">
    <location>
        <begin position="1"/>
        <end position="61"/>
    </location>
</feature>
<dbReference type="GO" id="GO:0006631">
    <property type="term" value="P:fatty acid metabolic process"/>
    <property type="evidence" value="ECO:0007669"/>
    <property type="project" value="TreeGrafter"/>
</dbReference>
<dbReference type="Gene3D" id="3.50.70.10">
    <property type="match status" value="1"/>
</dbReference>
<dbReference type="InterPro" id="IPR016088">
    <property type="entry name" value="Chalcone_isomerase_3-sand"/>
</dbReference>
<reference evidence="2" key="1">
    <citation type="submission" date="2017-07" db="EMBL/GenBank/DDBJ databases">
        <title>Taro Niue Genome Assembly and Annotation.</title>
        <authorList>
            <person name="Atibalentja N."/>
            <person name="Keating K."/>
            <person name="Fields C.J."/>
        </authorList>
    </citation>
    <scope>NUCLEOTIDE SEQUENCE</scope>
    <source>
        <strain evidence="2">Niue_2</strain>
        <tissue evidence="2">Leaf</tissue>
    </source>
</reference>
<evidence type="ECO:0000313" key="2">
    <source>
        <dbReference type="EMBL" id="MQL96862.1"/>
    </source>
</evidence>
<feature type="compositionally biased region" description="Basic and acidic residues" evidence="1">
    <location>
        <begin position="1"/>
        <end position="31"/>
    </location>
</feature>
<dbReference type="EMBL" id="NMUH01001969">
    <property type="protein sequence ID" value="MQL96862.1"/>
    <property type="molecule type" value="Genomic_DNA"/>
</dbReference>
<dbReference type="PANTHER" id="PTHR47589">
    <property type="entry name" value="FATTY-ACID-BINDING PROTEIN 1"/>
    <property type="match status" value="1"/>
</dbReference>
<dbReference type="InterPro" id="IPR044228">
    <property type="entry name" value="FAP1"/>
</dbReference>
<dbReference type="Proteomes" id="UP000652761">
    <property type="component" value="Unassembled WGS sequence"/>
</dbReference>
<dbReference type="GO" id="GO:0005504">
    <property type="term" value="F:fatty acid binding"/>
    <property type="evidence" value="ECO:0007669"/>
    <property type="project" value="TreeGrafter"/>
</dbReference>
<protein>
    <submittedName>
        <fullName evidence="2">Uncharacterized protein</fullName>
    </submittedName>
</protein>
<proteinExistence type="predicted"/>
<sequence>MLQEERETQKERKRERETQREREGERKKERATIPTGSATSTGVDPTATAAPEKPTKELNETDINNDIDMFVRLVIVFGGLTMSMVRKNLDEGLGESLKNLTSSQKNDELLHNYNFKLSALCQSLTVTS</sequence>